<dbReference type="AlphaFoldDB" id="A0A7R9HN47"/>
<name>A0A7R9HN47_9NEOP</name>
<accession>A0A7R9HN47</accession>
<dbReference type="EMBL" id="OB793825">
    <property type="protein sequence ID" value="CAD7428694.1"/>
    <property type="molecule type" value="Genomic_DNA"/>
</dbReference>
<keyword evidence="2" id="KW-0677">Repeat</keyword>
<organism evidence="4">
    <name type="scientific">Timema monikensis</name>
    <dbReference type="NCBI Taxonomy" id="170555"/>
    <lineage>
        <taxon>Eukaryota</taxon>
        <taxon>Metazoa</taxon>
        <taxon>Ecdysozoa</taxon>
        <taxon>Arthropoda</taxon>
        <taxon>Hexapoda</taxon>
        <taxon>Insecta</taxon>
        <taxon>Pterygota</taxon>
        <taxon>Neoptera</taxon>
        <taxon>Polyneoptera</taxon>
        <taxon>Phasmatodea</taxon>
        <taxon>Timematodea</taxon>
        <taxon>Timematoidea</taxon>
        <taxon>Timematidae</taxon>
        <taxon>Timema</taxon>
    </lineage>
</organism>
<dbReference type="SUPFAM" id="SSF52058">
    <property type="entry name" value="L domain-like"/>
    <property type="match status" value="1"/>
</dbReference>
<dbReference type="Pfam" id="PF13855">
    <property type="entry name" value="LRR_8"/>
    <property type="match status" value="1"/>
</dbReference>
<dbReference type="PANTHER" id="PTHR24366">
    <property type="entry name" value="IG(IMMUNOGLOBULIN) AND LRR(LEUCINE RICH REPEAT) DOMAINS"/>
    <property type="match status" value="1"/>
</dbReference>
<feature type="compositionally biased region" description="Basic and acidic residues" evidence="3">
    <location>
        <begin position="171"/>
        <end position="192"/>
    </location>
</feature>
<dbReference type="Gene3D" id="3.80.10.10">
    <property type="entry name" value="Ribonuclease Inhibitor"/>
    <property type="match status" value="1"/>
</dbReference>
<dbReference type="InterPro" id="IPR001611">
    <property type="entry name" value="Leu-rich_rpt"/>
</dbReference>
<evidence type="ECO:0000256" key="1">
    <source>
        <dbReference type="ARBA" id="ARBA00022614"/>
    </source>
</evidence>
<evidence type="ECO:0000256" key="2">
    <source>
        <dbReference type="ARBA" id="ARBA00022737"/>
    </source>
</evidence>
<dbReference type="PROSITE" id="PS51450">
    <property type="entry name" value="LRR"/>
    <property type="match status" value="1"/>
</dbReference>
<feature type="region of interest" description="Disordered" evidence="3">
    <location>
        <begin position="171"/>
        <end position="249"/>
    </location>
</feature>
<dbReference type="InterPro" id="IPR032675">
    <property type="entry name" value="LRR_dom_sf"/>
</dbReference>
<feature type="compositionally biased region" description="Basic and acidic residues" evidence="3">
    <location>
        <begin position="229"/>
        <end position="248"/>
    </location>
</feature>
<dbReference type="SMART" id="SM00369">
    <property type="entry name" value="LRR_TYP"/>
    <property type="match status" value="2"/>
</dbReference>
<protein>
    <submittedName>
        <fullName evidence="4">Uncharacterized protein</fullName>
    </submittedName>
</protein>
<sequence length="355" mass="40058">MCVKSFRVLDSRIFLEGERKTNPVHPVLLEEVNTHLLGGRVENQPSVHPTGILTLFFTNISSEKKSVILAPGTASEERTGNLFRRRCVGLDRLRAGLQPIPLTMKSVRPPPHDTHPTTFLLAALKHDACIREWERERERTPTYFREGVRGAHITPHCPRIPVSICVEEKERDRARESSRIRREGGVGERGRENSNILQGRGEGAHFPPPPQCPETWWSSSGGGEEGEREGERGRETERETERVREPPHTWRGRLLKRNQISKIDDDAFSNLTSLRELELNDNRLSTLPKAIGTLTSLQELSLSGNRLKNIPGVQPHTTWDQTYTNLSIRLDRGPLKIHSSSTLPLALHVPDVIGT</sequence>
<proteinExistence type="predicted"/>
<dbReference type="InterPro" id="IPR003591">
    <property type="entry name" value="Leu-rich_rpt_typical-subtyp"/>
</dbReference>
<dbReference type="PANTHER" id="PTHR24366:SF96">
    <property type="entry name" value="LEUCINE RICH REPEAT CONTAINING 53"/>
    <property type="match status" value="1"/>
</dbReference>
<evidence type="ECO:0000256" key="3">
    <source>
        <dbReference type="SAM" id="MobiDB-lite"/>
    </source>
</evidence>
<gene>
    <name evidence="4" type="ORF">TMSB3V08_LOCUS5488</name>
</gene>
<keyword evidence="1" id="KW-0433">Leucine-rich repeat</keyword>
<reference evidence="4" key="1">
    <citation type="submission" date="2020-11" db="EMBL/GenBank/DDBJ databases">
        <authorList>
            <person name="Tran Van P."/>
        </authorList>
    </citation>
    <scope>NUCLEOTIDE SEQUENCE</scope>
</reference>
<evidence type="ECO:0000313" key="4">
    <source>
        <dbReference type="EMBL" id="CAD7428694.1"/>
    </source>
</evidence>